<dbReference type="EMBL" id="BAABEY010000026">
    <property type="protein sequence ID" value="GAA4442131.1"/>
    <property type="molecule type" value="Genomic_DNA"/>
</dbReference>
<gene>
    <name evidence="11" type="primary">rhlE</name>
    <name evidence="11" type="ORF">GCM10023091_28380</name>
</gene>
<dbReference type="PANTHER" id="PTHR47959">
    <property type="entry name" value="ATP-DEPENDENT RNA HELICASE RHLE-RELATED"/>
    <property type="match status" value="1"/>
</dbReference>
<keyword evidence="4 7" id="KW-0067">ATP-binding</keyword>
<keyword evidence="3 7" id="KW-0347">Helicase</keyword>
<dbReference type="InterPro" id="IPR011545">
    <property type="entry name" value="DEAD/DEAH_box_helicase_dom"/>
</dbReference>
<keyword evidence="1 7" id="KW-0547">Nucleotide-binding</keyword>
<dbReference type="PROSITE" id="PS51194">
    <property type="entry name" value="HELICASE_CTER"/>
    <property type="match status" value="1"/>
</dbReference>
<dbReference type="Gene3D" id="3.40.50.300">
    <property type="entry name" value="P-loop containing nucleotide triphosphate hydrolases"/>
    <property type="match status" value="2"/>
</dbReference>
<feature type="domain" description="Helicase C-terminal" evidence="9">
    <location>
        <begin position="219"/>
        <end position="379"/>
    </location>
</feature>
<dbReference type="InterPro" id="IPR001650">
    <property type="entry name" value="Helicase_C-like"/>
</dbReference>
<dbReference type="Pfam" id="PF00270">
    <property type="entry name" value="DEAD"/>
    <property type="match status" value="1"/>
</dbReference>
<dbReference type="InterPro" id="IPR014014">
    <property type="entry name" value="RNA_helicase_DEAD_Q_motif"/>
</dbReference>
<dbReference type="CDD" id="cd18787">
    <property type="entry name" value="SF2_C_DEAD"/>
    <property type="match status" value="1"/>
</dbReference>
<evidence type="ECO:0000256" key="7">
    <source>
        <dbReference type="RuleBase" id="RU000492"/>
    </source>
</evidence>
<keyword evidence="2 7" id="KW-0378">Hydrolase</keyword>
<sequence length="381" mass="41966">MSFASLGLSPNLLKAILEEGYVAPYPIQQKVIPALLRGKDILGIAKTGSGKTASFVLPILELLQHESQGKGRKIRVLILAPTRELAIQINDVFHTFGKALSRRVKTLAVFGGVSINPQMKALVGVEVLVATPGRLLDLVAQNAVGLQSTEILVLDEADKMLSLGFAEEMKEIFRILPQSRQTLLFSATMDQKVGEIHKLVLKQPITFDMGGEEEVDLELIDQLAYAVTPENKGPFLRYLIKSQDLRQVLVFVSATRTADNLTIKLQKNGIDAAAIHSQKSQGGRMEALARFKAGKLRVLIATDLMSRGIDIQSLPVVINYELPRSPKDYVHRIGRTGRAESKGTAISLVVPDDVHHFKIIQKKMRKKVEILPSDDINLKGF</sequence>
<evidence type="ECO:0000313" key="12">
    <source>
        <dbReference type="Proteomes" id="UP001501508"/>
    </source>
</evidence>
<comment type="similarity">
    <text evidence="5 7">Belongs to the DEAD box helicase family.</text>
</comment>
<accession>A0ABP8M2T0</accession>
<keyword evidence="12" id="KW-1185">Reference proteome</keyword>
<protein>
    <submittedName>
        <fullName evidence="11">ATP-dependent RNA helicase RhlE</fullName>
    </submittedName>
</protein>
<dbReference type="SMART" id="SM00490">
    <property type="entry name" value="HELICc"/>
    <property type="match status" value="1"/>
</dbReference>
<dbReference type="SUPFAM" id="SSF52540">
    <property type="entry name" value="P-loop containing nucleoside triphosphate hydrolases"/>
    <property type="match status" value="1"/>
</dbReference>
<dbReference type="CDD" id="cd00268">
    <property type="entry name" value="DEADc"/>
    <property type="match status" value="1"/>
</dbReference>
<evidence type="ECO:0000256" key="5">
    <source>
        <dbReference type="ARBA" id="ARBA00038437"/>
    </source>
</evidence>
<feature type="domain" description="DEAD-box RNA helicase Q" evidence="10">
    <location>
        <begin position="1"/>
        <end position="29"/>
    </location>
</feature>
<dbReference type="GO" id="GO:0004386">
    <property type="term" value="F:helicase activity"/>
    <property type="evidence" value="ECO:0007669"/>
    <property type="project" value="UniProtKB-KW"/>
</dbReference>
<dbReference type="PROSITE" id="PS51192">
    <property type="entry name" value="HELICASE_ATP_BIND_1"/>
    <property type="match status" value="1"/>
</dbReference>
<dbReference type="Pfam" id="PF00271">
    <property type="entry name" value="Helicase_C"/>
    <property type="match status" value="1"/>
</dbReference>
<dbReference type="RefSeq" id="WP_345030298.1">
    <property type="nucleotide sequence ID" value="NZ_BAABEY010000026.1"/>
</dbReference>
<evidence type="ECO:0000256" key="2">
    <source>
        <dbReference type="ARBA" id="ARBA00022801"/>
    </source>
</evidence>
<evidence type="ECO:0000256" key="3">
    <source>
        <dbReference type="ARBA" id="ARBA00022806"/>
    </source>
</evidence>
<reference evidence="12" key="1">
    <citation type="journal article" date="2019" name="Int. J. Syst. Evol. Microbiol.">
        <title>The Global Catalogue of Microorganisms (GCM) 10K type strain sequencing project: providing services to taxonomists for standard genome sequencing and annotation.</title>
        <authorList>
            <consortium name="The Broad Institute Genomics Platform"/>
            <consortium name="The Broad Institute Genome Sequencing Center for Infectious Disease"/>
            <person name="Wu L."/>
            <person name="Ma J."/>
        </authorList>
    </citation>
    <scope>NUCLEOTIDE SEQUENCE [LARGE SCALE GENOMIC DNA]</scope>
    <source>
        <strain evidence="12">JCM 31920</strain>
    </source>
</reference>
<dbReference type="PROSITE" id="PS00039">
    <property type="entry name" value="DEAD_ATP_HELICASE"/>
    <property type="match status" value="1"/>
</dbReference>
<comment type="caution">
    <text evidence="11">The sequence shown here is derived from an EMBL/GenBank/DDBJ whole genome shotgun (WGS) entry which is preliminary data.</text>
</comment>
<evidence type="ECO:0000256" key="4">
    <source>
        <dbReference type="ARBA" id="ARBA00022840"/>
    </source>
</evidence>
<dbReference type="InterPro" id="IPR044742">
    <property type="entry name" value="DEAD/DEAH_RhlB"/>
</dbReference>
<dbReference type="InterPro" id="IPR050079">
    <property type="entry name" value="DEAD_box_RNA_helicase"/>
</dbReference>
<dbReference type="Proteomes" id="UP001501508">
    <property type="component" value="Unassembled WGS sequence"/>
</dbReference>
<evidence type="ECO:0000259" key="10">
    <source>
        <dbReference type="PROSITE" id="PS51195"/>
    </source>
</evidence>
<name>A0ABP8M2T0_9BACT</name>
<evidence type="ECO:0000313" key="11">
    <source>
        <dbReference type="EMBL" id="GAA4442131.1"/>
    </source>
</evidence>
<dbReference type="PANTHER" id="PTHR47959:SF13">
    <property type="entry name" value="ATP-DEPENDENT RNA HELICASE RHLE"/>
    <property type="match status" value="1"/>
</dbReference>
<evidence type="ECO:0000256" key="6">
    <source>
        <dbReference type="PROSITE-ProRule" id="PRU00552"/>
    </source>
</evidence>
<dbReference type="InterPro" id="IPR000629">
    <property type="entry name" value="RNA-helicase_DEAD-box_CS"/>
</dbReference>
<dbReference type="PROSITE" id="PS51195">
    <property type="entry name" value="Q_MOTIF"/>
    <property type="match status" value="1"/>
</dbReference>
<evidence type="ECO:0000256" key="1">
    <source>
        <dbReference type="ARBA" id="ARBA00022741"/>
    </source>
</evidence>
<feature type="short sequence motif" description="Q motif" evidence="6">
    <location>
        <begin position="1"/>
        <end position="29"/>
    </location>
</feature>
<evidence type="ECO:0000259" key="9">
    <source>
        <dbReference type="PROSITE" id="PS51194"/>
    </source>
</evidence>
<dbReference type="InterPro" id="IPR014001">
    <property type="entry name" value="Helicase_ATP-bd"/>
</dbReference>
<evidence type="ECO:0000259" key="8">
    <source>
        <dbReference type="PROSITE" id="PS51192"/>
    </source>
</evidence>
<organism evidence="11 12">
    <name type="scientific">Ravibacter arvi</name>
    <dbReference type="NCBI Taxonomy" id="2051041"/>
    <lineage>
        <taxon>Bacteria</taxon>
        <taxon>Pseudomonadati</taxon>
        <taxon>Bacteroidota</taxon>
        <taxon>Cytophagia</taxon>
        <taxon>Cytophagales</taxon>
        <taxon>Spirosomataceae</taxon>
        <taxon>Ravibacter</taxon>
    </lineage>
</organism>
<feature type="domain" description="Helicase ATP-binding" evidence="8">
    <location>
        <begin position="32"/>
        <end position="207"/>
    </location>
</feature>
<dbReference type="SMART" id="SM00487">
    <property type="entry name" value="DEXDc"/>
    <property type="match status" value="1"/>
</dbReference>
<proteinExistence type="inferred from homology"/>
<dbReference type="InterPro" id="IPR027417">
    <property type="entry name" value="P-loop_NTPase"/>
</dbReference>